<dbReference type="InterPro" id="IPR012341">
    <property type="entry name" value="6hp_glycosidase-like_sf"/>
</dbReference>
<dbReference type="Pfam" id="PF05147">
    <property type="entry name" value="LANC_like"/>
    <property type="match status" value="1"/>
</dbReference>
<dbReference type="Pfam" id="PF13575">
    <property type="entry name" value="DUF4135"/>
    <property type="match status" value="1"/>
</dbReference>
<organism evidence="3 4">
    <name type="scientific">Cytobacillus firmus</name>
    <name type="common">Bacillus firmus</name>
    <dbReference type="NCBI Taxonomy" id="1399"/>
    <lineage>
        <taxon>Bacteria</taxon>
        <taxon>Bacillati</taxon>
        <taxon>Bacillota</taxon>
        <taxon>Bacilli</taxon>
        <taxon>Bacillales</taxon>
        <taxon>Bacillaceae</taxon>
        <taxon>Cytobacillus</taxon>
    </lineage>
</organism>
<feature type="binding site" evidence="1">
    <location>
        <position position="906"/>
    </location>
    <ligand>
        <name>Zn(2+)</name>
        <dbReference type="ChEBI" id="CHEBI:29105"/>
    </ligand>
</feature>
<dbReference type="InterPro" id="IPR025410">
    <property type="entry name" value="Lant_dehyd"/>
</dbReference>
<keyword evidence="1" id="KW-0479">Metal-binding</keyword>
<feature type="domain" description="Lantibiotic biosynthesis protein dehydration" evidence="2">
    <location>
        <begin position="196"/>
        <end position="568"/>
    </location>
</feature>
<dbReference type="NCBIfam" id="TIGR03897">
    <property type="entry name" value="lanti_2_LanM"/>
    <property type="match status" value="1"/>
</dbReference>
<dbReference type="InterPro" id="IPR007822">
    <property type="entry name" value="LANC-like"/>
</dbReference>
<reference evidence="3 4" key="1">
    <citation type="journal article" date="2020" name="G3 (Bethesda)">
        <title>Whole Genome Sequencing and Comparative Genomics of Two Nematicidal Bacillus Strains Reveals a Wide Range of Possible Virulence Factors.</title>
        <authorList>
            <person name="Susic N."/>
            <person name="Janezic S."/>
            <person name="Rupnik M."/>
            <person name="Geric Stare B."/>
        </authorList>
    </citation>
    <scope>NUCLEOTIDE SEQUENCE [LARGE SCALE GENOMIC DNA]</scope>
    <source>
        <strain evidence="3 4">I-1582</strain>
    </source>
</reference>
<evidence type="ECO:0000256" key="1">
    <source>
        <dbReference type="PIRSR" id="PIRSR607822-1"/>
    </source>
</evidence>
<dbReference type="CDD" id="cd04792">
    <property type="entry name" value="LanM-like"/>
    <property type="match status" value="1"/>
</dbReference>
<evidence type="ECO:0000259" key="2">
    <source>
        <dbReference type="Pfam" id="PF13575"/>
    </source>
</evidence>
<dbReference type="GO" id="GO:0005975">
    <property type="term" value="P:carbohydrate metabolic process"/>
    <property type="evidence" value="ECO:0007669"/>
    <property type="project" value="InterPro"/>
</dbReference>
<dbReference type="SUPFAM" id="SSF158745">
    <property type="entry name" value="LanC-like"/>
    <property type="match status" value="1"/>
</dbReference>
<evidence type="ECO:0000313" key="4">
    <source>
        <dbReference type="Proteomes" id="UP000465778"/>
    </source>
</evidence>
<dbReference type="OrthoDB" id="9148343at2"/>
<dbReference type="Proteomes" id="UP000465778">
    <property type="component" value="Unassembled WGS sequence"/>
</dbReference>
<accession>A0A800MXA1</accession>
<evidence type="ECO:0000313" key="3">
    <source>
        <dbReference type="EMBL" id="KAF0824174.1"/>
    </source>
</evidence>
<protein>
    <recommendedName>
        <fullName evidence="2">Lantibiotic biosynthesis protein dehydration domain-containing protein</fullName>
    </recommendedName>
</protein>
<dbReference type="EMBL" id="VDEM01000018">
    <property type="protein sequence ID" value="KAF0824174.1"/>
    <property type="molecule type" value="Genomic_DNA"/>
</dbReference>
<dbReference type="PIRSF" id="PIRSF037228">
    <property type="entry name" value="Lant_mod_RumM"/>
    <property type="match status" value="1"/>
</dbReference>
<feature type="binding site" evidence="1">
    <location>
        <position position="950"/>
    </location>
    <ligand>
        <name>Zn(2+)</name>
        <dbReference type="ChEBI" id="CHEBI:29105"/>
    </ligand>
</feature>
<name>A0A800MXA1_CYTFI</name>
<gene>
    <name evidence="3" type="ORF">KIS1582_1989</name>
</gene>
<dbReference type="PRINTS" id="PR01950">
    <property type="entry name" value="LANCSUPER"/>
</dbReference>
<dbReference type="RefSeq" id="WP_159344973.1">
    <property type="nucleotide sequence ID" value="NZ_JBALOT010000051.1"/>
</dbReference>
<sequence>MQNGNAQYFIERQISSGEQKTDHTLLSKWKTKSGIVYPEQFELCLNTLNLTKDEFAALIMKKEESAKCNEEWCNYYERILAHEAEYSIAYDIDSDISKVFSPFVKPFISWAQTKTVEYINNRNEDNYLDVKGVIASFSRYLHEHLSFIALKTLILELNISSYLEQLQGETKKERYQYFIENSLTNNEDIKKFFIHYPVLARVMTERTLMLIKTFNQMIKRFIDDYQGLTIFSQGSVIKTIEFGMGDTHKNGEAVHIIQFQNGKKAVYKPRSIAVDESFQNLLSWINQKGLKHPLKSLKVISRKNYGWMEFIDYKDCESIEELERFYYRQGALIGLLYILNAGDFHYENIIANGEHPMLVDLEVLFQNEVTIPARKTAVHEAIKNLSSSVLKTMMLPVQFSADKVQDSVDVSGIGGRGGQEVTHNVFMIKDIYTDQMKLIKGKGQTSSGKNVPRLKTEKPSLEEYKDPLQQGFNDLYTIMLEHKDVLLSANGPLQAFNHAEVRVVLRSTQIYHTFLETSYHPDYLQNGLDREWLFMPLWNTGKVNKMLNLVIPYELQDLLAGDIPYFTAKPSSTSIWTSQQEEIKNFYQTTGRNLVDQNIRKLSLKDLNTQLEYIEMSLATLKKDKAEDTPIDPVLLEKGQVNKERFKEEAIEIGNLLCKRAIYGEGQKDATWIGISKEHGADARLSPLHYGLYDGILGISLFLGYLGRSAKNEKYTDAAKRAFQMVKDRIKHPANDDGISVFTGWGSILLSLCHFQKLWNLDNFEELACEVIGHIEKQIDYDRRYDIMSGSAGVIFALLNFYDLTKSMHALQAAIKCGNHLMKHKTEYPEGIGWVIPGFDRPLNGLSHGGAGIAWALQVLADKAGRPDFQEASLQAVQYENSWYCAEDENWSDHRQGPNDIPVFWCNGAAGIGISRLMMKGQGNPLFERDIQRAIKKTLKDGFGRGINLCHGDMGNIELLLLAAEKENRQNLREIAENMAASVLEQKRKSADSLIWDGHIPGFMTGLSGIGYQLLRLHDPDSVPSLLSLQLGNLEVIHK</sequence>
<proteinExistence type="predicted"/>
<keyword evidence="1" id="KW-0862">Zinc</keyword>
<feature type="binding site" evidence="1">
    <location>
        <position position="951"/>
    </location>
    <ligand>
        <name>Zn(2+)</name>
        <dbReference type="ChEBI" id="CHEBI:29105"/>
    </ligand>
</feature>
<dbReference type="AlphaFoldDB" id="A0A800MXA1"/>
<dbReference type="GO" id="GO:0031179">
    <property type="term" value="P:peptide modification"/>
    <property type="evidence" value="ECO:0007669"/>
    <property type="project" value="InterPro"/>
</dbReference>
<dbReference type="Gene3D" id="1.50.10.10">
    <property type="match status" value="1"/>
</dbReference>
<dbReference type="InterPro" id="IPR017146">
    <property type="entry name" value="Lanti_2_LanM"/>
</dbReference>
<dbReference type="GO" id="GO:0046872">
    <property type="term" value="F:metal ion binding"/>
    <property type="evidence" value="ECO:0007669"/>
    <property type="project" value="UniProtKB-KW"/>
</dbReference>
<dbReference type="SMART" id="SM01260">
    <property type="entry name" value="LANC_like"/>
    <property type="match status" value="1"/>
</dbReference>
<comment type="caution">
    <text evidence="3">The sequence shown here is derived from an EMBL/GenBank/DDBJ whole genome shotgun (WGS) entry which is preliminary data.</text>
</comment>